<dbReference type="EMBL" id="JACEIK010000685">
    <property type="protein sequence ID" value="MCD7460898.1"/>
    <property type="molecule type" value="Genomic_DNA"/>
</dbReference>
<evidence type="ECO:0000313" key="2">
    <source>
        <dbReference type="EMBL" id="MCD7460898.1"/>
    </source>
</evidence>
<accession>A0ABS8SPS3</accession>
<feature type="region of interest" description="Disordered" evidence="1">
    <location>
        <begin position="45"/>
        <end position="78"/>
    </location>
</feature>
<evidence type="ECO:0000256" key="1">
    <source>
        <dbReference type="SAM" id="MobiDB-lite"/>
    </source>
</evidence>
<feature type="compositionally biased region" description="Acidic residues" evidence="1">
    <location>
        <begin position="52"/>
        <end position="78"/>
    </location>
</feature>
<name>A0ABS8SPS3_DATST</name>
<reference evidence="2 3" key="1">
    <citation type="journal article" date="2021" name="BMC Genomics">
        <title>Datura genome reveals duplications of psychoactive alkaloid biosynthetic genes and high mutation rate following tissue culture.</title>
        <authorList>
            <person name="Rajewski A."/>
            <person name="Carter-House D."/>
            <person name="Stajich J."/>
            <person name="Litt A."/>
        </authorList>
    </citation>
    <scope>NUCLEOTIDE SEQUENCE [LARGE SCALE GENOMIC DNA]</scope>
    <source>
        <strain evidence="2">AR-01</strain>
    </source>
</reference>
<evidence type="ECO:0000313" key="3">
    <source>
        <dbReference type="Proteomes" id="UP000823775"/>
    </source>
</evidence>
<protein>
    <submittedName>
        <fullName evidence="2">Uncharacterized protein</fullName>
    </submittedName>
</protein>
<organism evidence="2 3">
    <name type="scientific">Datura stramonium</name>
    <name type="common">Jimsonweed</name>
    <name type="synonym">Common thornapple</name>
    <dbReference type="NCBI Taxonomy" id="4076"/>
    <lineage>
        <taxon>Eukaryota</taxon>
        <taxon>Viridiplantae</taxon>
        <taxon>Streptophyta</taxon>
        <taxon>Embryophyta</taxon>
        <taxon>Tracheophyta</taxon>
        <taxon>Spermatophyta</taxon>
        <taxon>Magnoliopsida</taxon>
        <taxon>eudicotyledons</taxon>
        <taxon>Gunneridae</taxon>
        <taxon>Pentapetalae</taxon>
        <taxon>asterids</taxon>
        <taxon>lamiids</taxon>
        <taxon>Solanales</taxon>
        <taxon>Solanaceae</taxon>
        <taxon>Solanoideae</taxon>
        <taxon>Datureae</taxon>
        <taxon>Datura</taxon>
    </lineage>
</organism>
<feature type="compositionally biased region" description="Acidic residues" evidence="1">
    <location>
        <begin position="124"/>
        <end position="137"/>
    </location>
</feature>
<feature type="region of interest" description="Disordered" evidence="1">
    <location>
        <begin position="112"/>
        <end position="137"/>
    </location>
</feature>
<comment type="caution">
    <text evidence="2">The sequence shown here is derived from an EMBL/GenBank/DDBJ whole genome shotgun (WGS) entry which is preliminary data.</text>
</comment>
<feature type="region of interest" description="Disordered" evidence="1">
    <location>
        <begin position="17"/>
        <end position="36"/>
    </location>
</feature>
<sequence>MIKLKRGPTARTVLRPLVGRKNNEEKGGCSKASQLEEGINETLNEAVGVEQPGEEENSDFLDFEEEDLDGVPDEDDSEVDEELREVELGEAGVDKGFEDIFKNKIEKYTGKLGGDEEFIGSSDEPSEDSDEELDVLA</sequence>
<gene>
    <name evidence="2" type="ORF">HAX54_044701</name>
</gene>
<keyword evidence="3" id="KW-1185">Reference proteome</keyword>
<dbReference type="Proteomes" id="UP000823775">
    <property type="component" value="Unassembled WGS sequence"/>
</dbReference>
<proteinExistence type="predicted"/>